<name>A0ACC2BG55_DIPCM</name>
<accession>A0ACC2BG55</accession>
<reference evidence="2" key="1">
    <citation type="journal article" date="2024" name="Proc. Natl. Acad. Sci. U.S.A.">
        <title>Extraordinary preservation of gene collinearity over three hundred million years revealed in homosporous lycophytes.</title>
        <authorList>
            <person name="Li C."/>
            <person name="Wickell D."/>
            <person name="Kuo L.Y."/>
            <person name="Chen X."/>
            <person name="Nie B."/>
            <person name="Liao X."/>
            <person name="Peng D."/>
            <person name="Ji J."/>
            <person name="Jenkins J."/>
            <person name="Williams M."/>
            <person name="Shu S."/>
            <person name="Plott C."/>
            <person name="Barry K."/>
            <person name="Rajasekar S."/>
            <person name="Grimwood J."/>
            <person name="Han X."/>
            <person name="Sun S."/>
            <person name="Hou Z."/>
            <person name="He W."/>
            <person name="Dai G."/>
            <person name="Sun C."/>
            <person name="Schmutz J."/>
            <person name="Leebens-Mack J.H."/>
            <person name="Li F.W."/>
            <person name="Wang L."/>
        </authorList>
    </citation>
    <scope>NUCLEOTIDE SEQUENCE [LARGE SCALE GENOMIC DNA]</scope>
    <source>
        <strain evidence="2">cv. PW_Plant_1</strain>
    </source>
</reference>
<comment type="caution">
    <text evidence="1">The sequence shown here is derived from an EMBL/GenBank/DDBJ whole genome shotgun (WGS) entry which is preliminary data.</text>
</comment>
<sequence length="312" mass="35590">MVTDEELVRQLMVVLKNADFNTTTTALIRQQLEQILNADLSDRKAFIRQQVDHYLQEQQSNGSNFRVSGGPVVADIDEEEQNGQYLQGDEGLEQHDAELEQFRENIELAIEESSPTEKKRRAGGLNKGCQLSPELQAVIGESILPRTQVVKQLWVYIRKNNLQDPENRKRIICNDALRTLFETDSTDMFKMNKLLSKHIWSLDSAQGGNHAEPRPKKQKTPKKEGGKGKNSVFLAPHPISGALQNFFGTGETQVSRAEVVKRLWEYIKEHQLQDPADKKRIICDSKLQELFECDNFVGFSMTKLLSPHFVKE</sequence>
<gene>
    <name evidence="1" type="ORF">O6H91_15G016800</name>
</gene>
<dbReference type="EMBL" id="CM055106">
    <property type="protein sequence ID" value="KAJ7528738.1"/>
    <property type="molecule type" value="Genomic_DNA"/>
</dbReference>
<proteinExistence type="predicted"/>
<evidence type="ECO:0000313" key="1">
    <source>
        <dbReference type="EMBL" id="KAJ7528738.1"/>
    </source>
</evidence>
<organism evidence="1 2">
    <name type="scientific">Diphasiastrum complanatum</name>
    <name type="common">Issler's clubmoss</name>
    <name type="synonym">Lycopodium complanatum</name>
    <dbReference type="NCBI Taxonomy" id="34168"/>
    <lineage>
        <taxon>Eukaryota</taxon>
        <taxon>Viridiplantae</taxon>
        <taxon>Streptophyta</taxon>
        <taxon>Embryophyta</taxon>
        <taxon>Tracheophyta</taxon>
        <taxon>Lycopodiopsida</taxon>
        <taxon>Lycopodiales</taxon>
        <taxon>Lycopodiaceae</taxon>
        <taxon>Lycopodioideae</taxon>
        <taxon>Diphasiastrum</taxon>
    </lineage>
</organism>
<dbReference type="Proteomes" id="UP001162992">
    <property type="component" value="Chromosome 15"/>
</dbReference>
<evidence type="ECO:0000313" key="2">
    <source>
        <dbReference type="Proteomes" id="UP001162992"/>
    </source>
</evidence>
<protein>
    <submittedName>
        <fullName evidence="1">Uncharacterized protein</fullName>
    </submittedName>
</protein>
<keyword evidence="2" id="KW-1185">Reference proteome</keyword>